<name>A0ABS2MV07_9BACI</name>
<keyword evidence="3" id="KW-1185">Reference proteome</keyword>
<dbReference type="EMBL" id="JAFBDR010000001">
    <property type="protein sequence ID" value="MBM7569699.1"/>
    <property type="molecule type" value="Genomic_DNA"/>
</dbReference>
<keyword evidence="1" id="KW-0472">Membrane</keyword>
<gene>
    <name evidence="2" type="ORF">JOC48_000168</name>
</gene>
<feature type="transmembrane region" description="Helical" evidence="1">
    <location>
        <begin position="244"/>
        <end position="269"/>
    </location>
</feature>
<feature type="transmembrane region" description="Helical" evidence="1">
    <location>
        <begin position="363"/>
        <end position="386"/>
    </location>
</feature>
<evidence type="ECO:0000313" key="2">
    <source>
        <dbReference type="EMBL" id="MBM7569699.1"/>
    </source>
</evidence>
<comment type="caution">
    <text evidence="2">The sequence shown here is derived from an EMBL/GenBank/DDBJ whole genome shotgun (WGS) entry which is preliminary data.</text>
</comment>
<evidence type="ECO:0000256" key="1">
    <source>
        <dbReference type="SAM" id="Phobius"/>
    </source>
</evidence>
<keyword evidence="1" id="KW-1133">Transmembrane helix</keyword>
<dbReference type="Pfam" id="PF09546">
    <property type="entry name" value="Spore_III_AE"/>
    <property type="match status" value="1"/>
</dbReference>
<proteinExistence type="predicted"/>
<protein>
    <submittedName>
        <fullName evidence="2">Stage III sporulation protein AE</fullName>
    </submittedName>
</protein>
<dbReference type="Proteomes" id="UP001296943">
    <property type="component" value="Unassembled WGS sequence"/>
</dbReference>
<dbReference type="PROSITE" id="PS51257">
    <property type="entry name" value="PROKAR_LIPOPROTEIN"/>
    <property type="match status" value="1"/>
</dbReference>
<feature type="transmembrane region" description="Helical" evidence="1">
    <location>
        <begin position="135"/>
        <end position="156"/>
    </location>
</feature>
<organism evidence="2 3">
    <name type="scientific">Aquibacillus albus</name>
    <dbReference type="NCBI Taxonomy" id="1168171"/>
    <lineage>
        <taxon>Bacteria</taxon>
        <taxon>Bacillati</taxon>
        <taxon>Bacillota</taxon>
        <taxon>Bacilli</taxon>
        <taxon>Bacillales</taxon>
        <taxon>Bacillaceae</taxon>
        <taxon>Aquibacillus</taxon>
    </lineage>
</organism>
<accession>A0ABS2MV07</accession>
<dbReference type="NCBIfam" id="TIGR02829">
    <property type="entry name" value="spore_III_AE"/>
    <property type="match status" value="1"/>
</dbReference>
<feature type="transmembrane region" description="Helical" evidence="1">
    <location>
        <begin position="168"/>
        <end position="189"/>
    </location>
</feature>
<keyword evidence="1" id="KW-0812">Transmembrane</keyword>
<reference evidence="2 3" key="1">
    <citation type="submission" date="2021-01" db="EMBL/GenBank/DDBJ databases">
        <title>Genomic Encyclopedia of Type Strains, Phase IV (KMG-IV): sequencing the most valuable type-strain genomes for metagenomic binning, comparative biology and taxonomic classification.</title>
        <authorList>
            <person name="Goeker M."/>
        </authorList>
    </citation>
    <scope>NUCLEOTIDE SEQUENCE [LARGE SCALE GENOMIC DNA]</scope>
    <source>
        <strain evidence="2 3">DSM 23711</strain>
    </source>
</reference>
<dbReference type="InterPro" id="IPR014194">
    <property type="entry name" value="Spore_III_AE"/>
</dbReference>
<feature type="transmembrane region" description="Helical" evidence="1">
    <location>
        <begin position="106"/>
        <end position="123"/>
    </location>
</feature>
<dbReference type="RefSeq" id="WP_204497151.1">
    <property type="nucleotide sequence ID" value="NZ_JAFBDR010000001.1"/>
</dbReference>
<feature type="transmembrane region" description="Helical" evidence="1">
    <location>
        <begin position="196"/>
        <end position="224"/>
    </location>
</feature>
<evidence type="ECO:0000313" key="3">
    <source>
        <dbReference type="Proteomes" id="UP001296943"/>
    </source>
</evidence>
<sequence length="395" mass="43115">MNQAIKLMVAIFVLLMMIYSCPLLTSADANQNDEKTMENMELDSISFNEVKGYWDEVVNEYGGYLPGIQKTSFFEFIKGRGDLSVKEWIVGLLEFLFYELVMNGKLLGTLIMLTLFCMILQTLQSAFENKAVSKVGYAVIYLVLVVLALNSFQLAASYANETISTMSSFMVALLPLMLGLMASFGNLVAVSFFHPIVVFLIHTSVLLISNVVIPLFFLSALLQIVSTLNESYKVTQLANLLKNIGLGLLGAFLTIFLGVISVQGAASAIQDGVAMKTAKFVTGNFIPVVGRMFTDATDTVLSASLLLKNAVGIVGVVILLAIILFPAIKIFVISIIYKLTSALLQPIGDGPVIKCMDIISKHILYIFAALLVVSFMFFLAIVLLVASSNLTLMLR</sequence>
<feature type="transmembrane region" description="Helical" evidence="1">
    <location>
        <begin position="311"/>
        <end position="337"/>
    </location>
</feature>